<dbReference type="RefSeq" id="WP_160986471.1">
    <property type="nucleotide sequence ID" value="NZ_WVTD01000010.1"/>
</dbReference>
<dbReference type="Gene3D" id="2.160.20.10">
    <property type="entry name" value="Single-stranded right-handed beta-helix, Pectin lyase-like"/>
    <property type="match status" value="1"/>
</dbReference>
<dbReference type="AlphaFoldDB" id="A0A7X4GHQ1"/>
<dbReference type="InterPro" id="IPR011050">
    <property type="entry name" value="Pectin_lyase_fold/virulence"/>
</dbReference>
<dbReference type="InterPro" id="IPR012334">
    <property type="entry name" value="Pectin_lyas_fold"/>
</dbReference>
<accession>A0A7X4GHQ1</accession>
<dbReference type="SMART" id="SM00710">
    <property type="entry name" value="PbH1"/>
    <property type="match status" value="6"/>
</dbReference>
<organism evidence="1 2">
    <name type="scientific">Novosphingobium silvae</name>
    <dbReference type="NCBI Taxonomy" id="2692619"/>
    <lineage>
        <taxon>Bacteria</taxon>
        <taxon>Pseudomonadati</taxon>
        <taxon>Pseudomonadota</taxon>
        <taxon>Alphaproteobacteria</taxon>
        <taxon>Sphingomonadales</taxon>
        <taxon>Sphingomonadaceae</taxon>
        <taxon>Novosphingobium</taxon>
    </lineage>
</organism>
<evidence type="ECO:0008006" key="3">
    <source>
        <dbReference type="Google" id="ProtNLM"/>
    </source>
</evidence>
<reference evidence="1 2" key="1">
    <citation type="submission" date="2019-12" db="EMBL/GenBank/DDBJ databases">
        <authorList>
            <person name="Feng G."/>
            <person name="Zhu H."/>
        </authorList>
    </citation>
    <scope>NUCLEOTIDE SEQUENCE [LARGE SCALE GENOMIC DNA]</scope>
    <source>
        <strain evidence="1 2">FGD1</strain>
    </source>
</reference>
<evidence type="ECO:0000313" key="1">
    <source>
        <dbReference type="EMBL" id="MYL98832.1"/>
    </source>
</evidence>
<dbReference type="InterPro" id="IPR006626">
    <property type="entry name" value="PbH1"/>
</dbReference>
<dbReference type="SUPFAM" id="SSF51126">
    <property type="entry name" value="Pectin lyase-like"/>
    <property type="match status" value="1"/>
</dbReference>
<protein>
    <recommendedName>
        <fullName evidence="3">Pectate lyase superfamily protein domain-containing protein</fullName>
    </recommendedName>
</protein>
<dbReference type="EMBL" id="WVTD01000010">
    <property type="protein sequence ID" value="MYL98832.1"/>
    <property type="molecule type" value="Genomic_DNA"/>
</dbReference>
<name>A0A7X4GHQ1_9SPHN</name>
<comment type="caution">
    <text evidence="1">The sequence shown here is derived from an EMBL/GenBank/DDBJ whole genome shotgun (WGS) entry which is preliminary data.</text>
</comment>
<sequence length="492" mass="51351">MTRSAHFRRTIFIASAMVVLAGGAVLVSASKNSAADTLPENFAGARSLTVYGAVGDGRADDTAALQRALDDGAKGCLDGSGRTYLVSGTLRASSDLCLARAHLVQTPPASPMQAFIGGECPRTVDPEAAVDCRDRALSRGDAGAFQRYAQVRTLFVRPAEGTGPSRVRLLDVTIDRGGDPSSGSRTDAAALWLENVSGAVLENVTITGAGKGYGLMIAHSRDVTVRGLKVHDLVWAPYEGDASLSLARVRGEGWNRPMVRELRPSRRVGGLFDLRGTRVQEQLVCVMIAGSRQVTLHDTTIAGCRARFSEGDVPWQADGLNISQDSRDVSILGDTRISDTWEGIDVAGGGEAGASAIRIDGATITGSFAFGIKLGHRLSDVQVLDTRISGAGLAGATIYGPVEGISLNGLTIDMADQKPGRGKAPIAEWPATKVGILIDRSGSDVPRGIRLSDIAVTGGASCSAGVRDRPGAGPEVTGLRVSGCKTRFATED</sequence>
<gene>
    <name evidence="1" type="ORF">GR702_13775</name>
</gene>
<proteinExistence type="predicted"/>
<dbReference type="Proteomes" id="UP000465810">
    <property type="component" value="Unassembled WGS sequence"/>
</dbReference>
<keyword evidence="2" id="KW-1185">Reference proteome</keyword>
<evidence type="ECO:0000313" key="2">
    <source>
        <dbReference type="Proteomes" id="UP000465810"/>
    </source>
</evidence>